<dbReference type="InterPro" id="IPR005358">
    <property type="entry name" value="Puta_zinc/iron-chelating_dom"/>
</dbReference>
<dbReference type="RefSeq" id="WP_011641497.1">
    <property type="nucleotide sequence ID" value="NC_008346.1"/>
</dbReference>
<keyword evidence="2" id="KW-1185">Reference proteome</keyword>
<protein>
    <recommendedName>
        <fullName evidence="3">YkgJ family cysteine cluster protein</fullName>
    </recommendedName>
</protein>
<evidence type="ECO:0008006" key="3">
    <source>
        <dbReference type="Google" id="ProtNLM"/>
    </source>
</evidence>
<dbReference type="EMBL" id="CP000448">
    <property type="protein sequence ID" value="ABI69406.1"/>
    <property type="molecule type" value="Genomic_DNA"/>
</dbReference>
<dbReference type="Proteomes" id="UP000001968">
    <property type="component" value="Chromosome"/>
</dbReference>
<dbReference type="OrthoDB" id="277831at2"/>
<reference evidence="2" key="1">
    <citation type="journal article" date="2010" name="Environ. Microbiol.">
        <title>The genome of Syntrophomonas wolfei: new insights into syntrophic metabolism and biohydrogen production.</title>
        <authorList>
            <person name="Sieber J.R."/>
            <person name="Sims D.R."/>
            <person name="Han C."/>
            <person name="Kim E."/>
            <person name="Lykidis A."/>
            <person name="Lapidus A.L."/>
            <person name="McDonnald E."/>
            <person name="Rohlin L."/>
            <person name="Culley D.E."/>
            <person name="Gunsalus R."/>
            <person name="McInerney M.J."/>
        </authorList>
    </citation>
    <scope>NUCLEOTIDE SEQUENCE [LARGE SCALE GENOMIC DNA]</scope>
    <source>
        <strain evidence="2">DSM 2245B / Goettingen</strain>
    </source>
</reference>
<dbReference type="AlphaFoldDB" id="Q0AV48"/>
<dbReference type="eggNOG" id="COG0727">
    <property type="taxonomic scope" value="Bacteria"/>
</dbReference>
<gene>
    <name evidence="1" type="ordered locus">Swol_2114</name>
</gene>
<proteinExistence type="predicted"/>
<dbReference type="STRING" id="335541.Swol_2114"/>
<accession>Q0AV48</accession>
<dbReference type="KEGG" id="swo:Swol_2114"/>
<name>Q0AV48_SYNWW</name>
<dbReference type="HOGENOM" id="CLU_1209306_0_0_9"/>
<evidence type="ECO:0000313" key="1">
    <source>
        <dbReference type="EMBL" id="ABI69406.1"/>
    </source>
</evidence>
<evidence type="ECO:0000313" key="2">
    <source>
        <dbReference type="Proteomes" id="UP000001968"/>
    </source>
</evidence>
<dbReference type="Pfam" id="PF03692">
    <property type="entry name" value="CxxCxxCC"/>
    <property type="match status" value="1"/>
</dbReference>
<sequence>MKKLELYTGTEQGKPAIGIRLGGEASIQDLLDLWQPLCDDSELFKSYAAGNHATCRGCLHNCCQTAYVIPDLISFKKMAAHLHLTYKEFLSADFFDAEKLEAGIVRMKPNPCIFLQDNICSIYPLRSLICRFYICCQLMGDCEQLIYSICWSGSAATQLFAEQEGLINSKGSGALSSFDLMFKRLMEEYRFDPRVQLFLQANDYYDIPLSAFTAADI</sequence>
<organism evidence="1 2">
    <name type="scientific">Syntrophomonas wolfei subsp. wolfei (strain DSM 2245B / Goettingen)</name>
    <dbReference type="NCBI Taxonomy" id="335541"/>
    <lineage>
        <taxon>Bacteria</taxon>
        <taxon>Bacillati</taxon>
        <taxon>Bacillota</taxon>
        <taxon>Clostridia</taxon>
        <taxon>Eubacteriales</taxon>
        <taxon>Syntrophomonadaceae</taxon>
        <taxon>Syntrophomonas</taxon>
    </lineage>
</organism>